<name>A0A517M193_9BACT</name>
<gene>
    <name evidence="2" type="ORF">EC9_28390</name>
</gene>
<feature type="compositionally biased region" description="Basic and acidic residues" evidence="1">
    <location>
        <begin position="1"/>
        <end position="16"/>
    </location>
</feature>
<evidence type="ECO:0000313" key="3">
    <source>
        <dbReference type="Proteomes" id="UP000319557"/>
    </source>
</evidence>
<dbReference type="KEGG" id="ruv:EC9_28390"/>
<dbReference type="Proteomes" id="UP000319557">
    <property type="component" value="Chromosome"/>
</dbReference>
<proteinExistence type="predicted"/>
<organism evidence="2 3">
    <name type="scientific">Rosistilla ulvae</name>
    <dbReference type="NCBI Taxonomy" id="1930277"/>
    <lineage>
        <taxon>Bacteria</taxon>
        <taxon>Pseudomonadati</taxon>
        <taxon>Planctomycetota</taxon>
        <taxon>Planctomycetia</taxon>
        <taxon>Pirellulales</taxon>
        <taxon>Pirellulaceae</taxon>
        <taxon>Rosistilla</taxon>
    </lineage>
</organism>
<protein>
    <submittedName>
        <fullName evidence="2">Uncharacterized protein</fullName>
    </submittedName>
</protein>
<accession>A0A517M193</accession>
<dbReference type="AlphaFoldDB" id="A0A517M193"/>
<keyword evidence="3" id="KW-1185">Reference proteome</keyword>
<evidence type="ECO:0000256" key="1">
    <source>
        <dbReference type="SAM" id="MobiDB-lite"/>
    </source>
</evidence>
<sequence length="88" mass="9625">MDHKTYPDDKISHSDGCKPSPRPAAKTLASRTSETRIIPDADANHRLLDENELARVQQRPDDIAVPGNLVFDNDLLGQAALILGRIPA</sequence>
<feature type="region of interest" description="Disordered" evidence="1">
    <location>
        <begin position="1"/>
        <end position="33"/>
    </location>
</feature>
<reference evidence="2 3" key="1">
    <citation type="submission" date="2019-02" db="EMBL/GenBank/DDBJ databases">
        <title>Deep-cultivation of Planctomycetes and their phenomic and genomic characterization uncovers novel biology.</title>
        <authorList>
            <person name="Wiegand S."/>
            <person name="Jogler M."/>
            <person name="Boedeker C."/>
            <person name="Pinto D."/>
            <person name="Vollmers J."/>
            <person name="Rivas-Marin E."/>
            <person name="Kohn T."/>
            <person name="Peeters S.H."/>
            <person name="Heuer A."/>
            <person name="Rast P."/>
            <person name="Oberbeckmann S."/>
            <person name="Bunk B."/>
            <person name="Jeske O."/>
            <person name="Meyerdierks A."/>
            <person name="Storesund J.E."/>
            <person name="Kallscheuer N."/>
            <person name="Luecker S."/>
            <person name="Lage O.M."/>
            <person name="Pohl T."/>
            <person name="Merkel B.J."/>
            <person name="Hornburger P."/>
            <person name="Mueller R.-W."/>
            <person name="Bruemmer F."/>
            <person name="Labrenz M."/>
            <person name="Spormann A.M."/>
            <person name="Op den Camp H."/>
            <person name="Overmann J."/>
            <person name="Amann R."/>
            <person name="Jetten M.S.M."/>
            <person name="Mascher T."/>
            <person name="Medema M.H."/>
            <person name="Devos D.P."/>
            <person name="Kaster A.-K."/>
            <person name="Ovreas L."/>
            <person name="Rohde M."/>
            <person name="Galperin M.Y."/>
            <person name="Jogler C."/>
        </authorList>
    </citation>
    <scope>NUCLEOTIDE SEQUENCE [LARGE SCALE GENOMIC DNA]</scope>
    <source>
        <strain evidence="2 3">EC9</strain>
    </source>
</reference>
<evidence type="ECO:0000313" key="2">
    <source>
        <dbReference type="EMBL" id="QDS88648.1"/>
    </source>
</evidence>
<dbReference type="EMBL" id="CP036261">
    <property type="protein sequence ID" value="QDS88648.1"/>
    <property type="molecule type" value="Genomic_DNA"/>
</dbReference>